<evidence type="ECO:0008006" key="7">
    <source>
        <dbReference type="Google" id="ProtNLM"/>
    </source>
</evidence>
<evidence type="ECO:0000256" key="1">
    <source>
        <dbReference type="ARBA" id="ARBA00004370"/>
    </source>
</evidence>
<dbReference type="GO" id="GO:0016020">
    <property type="term" value="C:membrane"/>
    <property type="evidence" value="ECO:0007669"/>
    <property type="project" value="UniProtKB-SubCell"/>
</dbReference>
<organism evidence="5 6">
    <name type="scientific">Sinocyclocheilus rhinocerous</name>
    <dbReference type="NCBI Taxonomy" id="307959"/>
    <lineage>
        <taxon>Eukaryota</taxon>
        <taxon>Metazoa</taxon>
        <taxon>Chordata</taxon>
        <taxon>Craniata</taxon>
        <taxon>Vertebrata</taxon>
        <taxon>Euteleostomi</taxon>
        <taxon>Actinopterygii</taxon>
        <taxon>Neopterygii</taxon>
        <taxon>Teleostei</taxon>
        <taxon>Ostariophysi</taxon>
        <taxon>Cypriniformes</taxon>
        <taxon>Cyprinidae</taxon>
        <taxon>Cyprininae</taxon>
        <taxon>Sinocyclocheilus</taxon>
    </lineage>
</organism>
<evidence type="ECO:0000256" key="4">
    <source>
        <dbReference type="ARBA" id="ARBA00023180"/>
    </source>
</evidence>
<dbReference type="AlphaFoldDB" id="A0A673JLE0"/>
<keyword evidence="4" id="KW-0325">Glycoprotein</keyword>
<dbReference type="InterPro" id="IPR015631">
    <property type="entry name" value="CD2/SLAM_rcpt"/>
</dbReference>
<dbReference type="PANTHER" id="PTHR12080:SF48">
    <property type="entry name" value="IMMUNOGLOBULIN SUBTYPE DOMAIN-CONTAINING PROTEIN"/>
    <property type="match status" value="1"/>
</dbReference>
<reference evidence="5" key="2">
    <citation type="submission" date="2025-09" db="UniProtKB">
        <authorList>
            <consortium name="Ensembl"/>
        </authorList>
    </citation>
    <scope>IDENTIFICATION</scope>
</reference>
<dbReference type="InterPro" id="IPR036179">
    <property type="entry name" value="Ig-like_dom_sf"/>
</dbReference>
<keyword evidence="6" id="KW-1185">Reference proteome</keyword>
<keyword evidence="3" id="KW-0472">Membrane</keyword>
<keyword evidence="2" id="KW-0732">Signal</keyword>
<evidence type="ECO:0000313" key="6">
    <source>
        <dbReference type="Proteomes" id="UP000472270"/>
    </source>
</evidence>
<protein>
    <recommendedName>
        <fullName evidence="7">Ig-like domain-containing protein</fullName>
    </recommendedName>
</protein>
<dbReference type="PANTHER" id="PTHR12080">
    <property type="entry name" value="SIGNALING LYMPHOCYTIC ACTIVATION MOLECULE"/>
    <property type="match status" value="1"/>
</dbReference>
<evidence type="ECO:0000256" key="2">
    <source>
        <dbReference type="ARBA" id="ARBA00022729"/>
    </source>
</evidence>
<dbReference type="InterPro" id="IPR013783">
    <property type="entry name" value="Ig-like_fold"/>
</dbReference>
<dbReference type="Ensembl" id="ENSSRHT00000054121.1">
    <property type="protein sequence ID" value="ENSSRHP00000052645.1"/>
    <property type="gene ID" value="ENSSRHG00000026500.1"/>
</dbReference>
<proteinExistence type="predicted"/>
<dbReference type="SUPFAM" id="SSF48726">
    <property type="entry name" value="Immunoglobulin"/>
    <property type="match status" value="1"/>
</dbReference>
<dbReference type="Gene3D" id="2.60.40.10">
    <property type="entry name" value="Immunoglobulins"/>
    <property type="match status" value="2"/>
</dbReference>
<name>A0A673JLE0_9TELE</name>
<dbReference type="Proteomes" id="UP000472270">
    <property type="component" value="Unassembled WGS sequence"/>
</dbReference>
<reference evidence="5" key="1">
    <citation type="submission" date="2025-08" db="UniProtKB">
        <authorList>
            <consortium name="Ensembl"/>
        </authorList>
    </citation>
    <scope>IDENTIFICATION</scope>
</reference>
<accession>A0A673JLE0</accession>
<evidence type="ECO:0000256" key="3">
    <source>
        <dbReference type="ARBA" id="ARBA00023136"/>
    </source>
</evidence>
<evidence type="ECO:0000313" key="5">
    <source>
        <dbReference type="Ensembl" id="ENSSRHP00000052645.1"/>
    </source>
</evidence>
<sequence length="271" mass="31042">KAVNSETTFAQVTGSVAPSTTSIIWKHRDNAGTVVKVIEWDLEDGSTDIPNAKFKSHATLDKNTGNLNLKYLQLKHSGTYTVEINSKEQRKQFTLTVMEPVCKPHIVKKCVLEDVSGCLLICVGEASSESTVIWKYWDGEKLHEQYPNMRTITVTNSGNPDSHYTCTLKNAVSVETSDPVYLKYLFHEPFSQRFFKEPTFFHHKEPFVKQKGSSDVKGSLWNHLDKKVLLWHREAPLFLRVYLRLCVSLQTIINYFKTATLHLVAKEYRLM</sequence>
<comment type="subcellular location">
    <subcellularLocation>
        <location evidence="1">Membrane</location>
    </subcellularLocation>
</comment>